<protein>
    <submittedName>
        <fullName evidence="2">Uncharacterized protein</fullName>
    </submittedName>
</protein>
<organism evidence="2 3">
    <name type="scientific">Hydnum rufescens UP504</name>
    <dbReference type="NCBI Taxonomy" id="1448309"/>
    <lineage>
        <taxon>Eukaryota</taxon>
        <taxon>Fungi</taxon>
        <taxon>Dikarya</taxon>
        <taxon>Basidiomycota</taxon>
        <taxon>Agaricomycotina</taxon>
        <taxon>Agaricomycetes</taxon>
        <taxon>Cantharellales</taxon>
        <taxon>Hydnaceae</taxon>
        <taxon>Hydnum</taxon>
    </lineage>
</organism>
<feature type="region of interest" description="Disordered" evidence="1">
    <location>
        <begin position="51"/>
        <end position="72"/>
    </location>
</feature>
<evidence type="ECO:0000313" key="2">
    <source>
        <dbReference type="EMBL" id="KAF9519806.1"/>
    </source>
</evidence>
<evidence type="ECO:0000313" key="3">
    <source>
        <dbReference type="Proteomes" id="UP000886523"/>
    </source>
</evidence>
<name>A0A9P6B8Y9_9AGAM</name>
<sequence length="72" mass="8008">MCVAGFSPNSISLLGVTSPIAPYSLSFPIPSIVSFHPHYHPSHFNVHDKREARAAGRARRNQPLQPPRGTFW</sequence>
<dbReference type="EMBL" id="MU128915">
    <property type="protein sequence ID" value="KAF9519806.1"/>
    <property type="molecule type" value="Genomic_DNA"/>
</dbReference>
<gene>
    <name evidence="2" type="ORF">BS47DRAFT_997137</name>
</gene>
<dbReference type="AlphaFoldDB" id="A0A9P6B8Y9"/>
<proteinExistence type="predicted"/>
<reference evidence="2" key="1">
    <citation type="journal article" date="2020" name="Nat. Commun.">
        <title>Large-scale genome sequencing of mycorrhizal fungi provides insights into the early evolution of symbiotic traits.</title>
        <authorList>
            <person name="Miyauchi S."/>
            <person name="Kiss E."/>
            <person name="Kuo A."/>
            <person name="Drula E."/>
            <person name="Kohler A."/>
            <person name="Sanchez-Garcia M."/>
            <person name="Morin E."/>
            <person name="Andreopoulos B."/>
            <person name="Barry K.W."/>
            <person name="Bonito G."/>
            <person name="Buee M."/>
            <person name="Carver A."/>
            <person name="Chen C."/>
            <person name="Cichocki N."/>
            <person name="Clum A."/>
            <person name="Culley D."/>
            <person name="Crous P.W."/>
            <person name="Fauchery L."/>
            <person name="Girlanda M."/>
            <person name="Hayes R.D."/>
            <person name="Keri Z."/>
            <person name="LaButti K."/>
            <person name="Lipzen A."/>
            <person name="Lombard V."/>
            <person name="Magnuson J."/>
            <person name="Maillard F."/>
            <person name="Murat C."/>
            <person name="Nolan M."/>
            <person name="Ohm R.A."/>
            <person name="Pangilinan J."/>
            <person name="Pereira M.F."/>
            <person name="Perotto S."/>
            <person name="Peter M."/>
            <person name="Pfister S."/>
            <person name="Riley R."/>
            <person name="Sitrit Y."/>
            <person name="Stielow J.B."/>
            <person name="Szollosi G."/>
            <person name="Zifcakova L."/>
            <person name="Stursova M."/>
            <person name="Spatafora J.W."/>
            <person name="Tedersoo L."/>
            <person name="Vaario L.M."/>
            <person name="Yamada A."/>
            <person name="Yan M."/>
            <person name="Wang P."/>
            <person name="Xu J."/>
            <person name="Bruns T."/>
            <person name="Baldrian P."/>
            <person name="Vilgalys R."/>
            <person name="Dunand C."/>
            <person name="Henrissat B."/>
            <person name="Grigoriev I.V."/>
            <person name="Hibbett D."/>
            <person name="Nagy L.G."/>
            <person name="Martin F.M."/>
        </authorList>
    </citation>
    <scope>NUCLEOTIDE SEQUENCE</scope>
    <source>
        <strain evidence="2">UP504</strain>
    </source>
</reference>
<keyword evidence="3" id="KW-1185">Reference proteome</keyword>
<dbReference type="Proteomes" id="UP000886523">
    <property type="component" value="Unassembled WGS sequence"/>
</dbReference>
<accession>A0A9P6B8Y9</accession>
<evidence type="ECO:0000256" key="1">
    <source>
        <dbReference type="SAM" id="MobiDB-lite"/>
    </source>
</evidence>
<comment type="caution">
    <text evidence="2">The sequence shown here is derived from an EMBL/GenBank/DDBJ whole genome shotgun (WGS) entry which is preliminary data.</text>
</comment>